<accession>A0AAD7NEG2</accession>
<protein>
    <submittedName>
        <fullName evidence="2">Uncharacterized protein</fullName>
    </submittedName>
</protein>
<comment type="caution">
    <text evidence="2">The sequence shown here is derived from an EMBL/GenBank/DDBJ whole genome shotgun (WGS) entry which is preliminary data.</text>
</comment>
<keyword evidence="1" id="KW-0812">Transmembrane</keyword>
<feature type="transmembrane region" description="Helical" evidence="1">
    <location>
        <begin position="12"/>
        <end position="31"/>
    </location>
</feature>
<name>A0AAD7NEG2_9AGAR</name>
<evidence type="ECO:0000313" key="3">
    <source>
        <dbReference type="Proteomes" id="UP001215280"/>
    </source>
</evidence>
<dbReference type="Proteomes" id="UP001215280">
    <property type="component" value="Unassembled WGS sequence"/>
</dbReference>
<keyword evidence="3" id="KW-1185">Reference proteome</keyword>
<keyword evidence="1" id="KW-0472">Membrane</keyword>
<keyword evidence="1" id="KW-1133">Transmembrane helix</keyword>
<reference evidence="2" key="1">
    <citation type="submission" date="2023-03" db="EMBL/GenBank/DDBJ databases">
        <title>Massive genome expansion in bonnet fungi (Mycena s.s.) driven by repeated elements and novel gene families across ecological guilds.</title>
        <authorList>
            <consortium name="Lawrence Berkeley National Laboratory"/>
            <person name="Harder C.B."/>
            <person name="Miyauchi S."/>
            <person name="Viragh M."/>
            <person name="Kuo A."/>
            <person name="Thoen E."/>
            <person name="Andreopoulos B."/>
            <person name="Lu D."/>
            <person name="Skrede I."/>
            <person name="Drula E."/>
            <person name="Henrissat B."/>
            <person name="Morin E."/>
            <person name="Kohler A."/>
            <person name="Barry K."/>
            <person name="LaButti K."/>
            <person name="Morin E."/>
            <person name="Salamov A."/>
            <person name="Lipzen A."/>
            <person name="Mereny Z."/>
            <person name="Hegedus B."/>
            <person name="Baldrian P."/>
            <person name="Stursova M."/>
            <person name="Weitz H."/>
            <person name="Taylor A."/>
            <person name="Grigoriev I.V."/>
            <person name="Nagy L.G."/>
            <person name="Martin F."/>
            <person name="Kauserud H."/>
        </authorList>
    </citation>
    <scope>NUCLEOTIDE SEQUENCE</scope>
    <source>
        <strain evidence="2">CBHHK188m</strain>
    </source>
</reference>
<dbReference type="EMBL" id="JARJLG010000060">
    <property type="protein sequence ID" value="KAJ7756875.1"/>
    <property type="molecule type" value="Genomic_DNA"/>
</dbReference>
<evidence type="ECO:0000256" key="1">
    <source>
        <dbReference type="SAM" id="Phobius"/>
    </source>
</evidence>
<gene>
    <name evidence="2" type="ORF">DFH07DRAFT_820306</name>
</gene>
<organism evidence="2 3">
    <name type="scientific">Mycena maculata</name>
    <dbReference type="NCBI Taxonomy" id="230809"/>
    <lineage>
        <taxon>Eukaryota</taxon>
        <taxon>Fungi</taxon>
        <taxon>Dikarya</taxon>
        <taxon>Basidiomycota</taxon>
        <taxon>Agaricomycotina</taxon>
        <taxon>Agaricomycetes</taxon>
        <taxon>Agaricomycetidae</taxon>
        <taxon>Agaricales</taxon>
        <taxon>Marasmiineae</taxon>
        <taxon>Mycenaceae</taxon>
        <taxon>Mycena</taxon>
    </lineage>
</organism>
<proteinExistence type="predicted"/>
<sequence length="95" mass="10306">MAALSDSRFALLEPGVACSLLVIVVALFGFGSAPEDGGLERGPQSIWGDKTVKPLREQRTSINISNAKNREIIARLPVQESDIFRPMGGQWLSSH</sequence>
<dbReference type="AlphaFoldDB" id="A0AAD7NEG2"/>
<evidence type="ECO:0000313" key="2">
    <source>
        <dbReference type="EMBL" id="KAJ7756875.1"/>
    </source>
</evidence>